<keyword evidence="10" id="KW-0472">Membrane</keyword>
<evidence type="ECO:0000256" key="9">
    <source>
        <dbReference type="ARBA" id="ARBA00023033"/>
    </source>
</evidence>
<dbReference type="SUPFAM" id="SSF48264">
    <property type="entry name" value="Cytochrome P450"/>
    <property type="match status" value="1"/>
</dbReference>
<reference evidence="11 12" key="1">
    <citation type="journal article" date="2023" name="BMC Biotechnol.">
        <title>Vitis rotundifolia cv Carlos genome sequencing.</title>
        <authorList>
            <person name="Huff M."/>
            <person name="Hulse-Kemp A."/>
            <person name="Scheffler B."/>
            <person name="Youngblood R."/>
            <person name="Simpson S."/>
            <person name="Babiker E."/>
            <person name="Staton M."/>
        </authorList>
    </citation>
    <scope>NUCLEOTIDE SEQUENCE [LARGE SCALE GENOMIC DNA]</scope>
    <source>
        <tissue evidence="11">Leaf</tissue>
    </source>
</reference>
<dbReference type="AlphaFoldDB" id="A0AA38YHK4"/>
<keyword evidence="6" id="KW-1133">Transmembrane helix</keyword>
<evidence type="ECO:0000256" key="4">
    <source>
        <dbReference type="ARBA" id="ARBA00022692"/>
    </source>
</evidence>
<dbReference type="Pfam" id="PF00067">
    <property type="entry name" value="p450"/>
    <property type="match status" value="1"/>
</dbReference>
<organism evidence="11 12">
    <name type="scientific">Vitis rotundifolia</name>
    <name type="common">Muscadine grape</name>
    <dbReference type="NCBI Taxonomy" id="103349"/>
    <lineage>
        <taxon>Eukaryota</taxon>
        <taxon>Viridiplantae</taxon>
        <taxon>Streptophyta</taxon>
        <taxon>Embryophyta</taxon>
        <taxon>Tracheophyta</taxon>
        <taxon>Spermatophyta</taxon>
        <taxon>Magnoliopsida</taxon>
        <taxon>eudicotyledons</taxon>
        <taxon>Gunneridae</taxon>
        <taxon>Pentapetalae</taxon>
        <taxon>rosids</taxon>
        <taxon>Vitales</taxon>
        <taxon>Vitaceae</taxon>
        <taxon>Viteae</taxon>
        <taxon>Vitis</taxon>
    </lineage>
</organism>
<dbReference type="InterPro" id="IPR001128">
    <property type="entry name" value="Cyt_P450"/>
</dbReference>
<dbReference type="InterPro" id="IPR002401">
    <property type="entry name" value="Cyt_P450_E_grp-I"/>
</dbReference>
<dbReference type="InterPro" id="IPR036396">
    <property type="entry name" value="Cyt_P450_sf"/>
</dbReference>
<dbReference type="GO" id="GO:0004497">
    <property type="term" value="F:monooxygenase activity"/>
    <property type="evidence" value="ECO:0007669"/>
    <property type="project" value="UniProtKB-KW"/>
</dbReference>
<name>A0AA38YHK4_VITRO</name>
<keyword evidence="7" id="KW-0560">Oxidoreductase</keyword>
<keyword evidence="5" id="KW-0479">Metal-binding</keyword>
<evidence type="ECO:0000256" key="5">
    <source>
        <dbReference type="ARBA" id="ARBA00022723"/>
    </source>
</evidence>
<keyword evidence="3" id="KW-0349">Heme</keyword>
<dbReference type="InterPro" id="IPR050651">
    <property type="entry name" value="Plant_Cytochrome_P450_Monoox"/>
</dbReference>
<keyword evidence="4" id="KW-0812">Transmembrane</keyword>
<comment type="caution">
    <text evidence="11">The sequence shown here is derived from an EMBL/GenBank/DDBJ whole genome shotgun (WGS) entry which is preliminary data.</text>
</comment>
<accession>A0AA38YHK4</accession>
<keyword evidence="9" id="KW-0503">Monooxygenase</keyword>
<evidence type="ECO:0000256" key="7">
    <source>
        <dbReference type="ARBA" id="ARBA00023002"/>
    </source>
</evidence>
<dbReference type="EMBL" id="JARBHA010000020">
    <property type="protein sequence ID" value="KAJ9670589.1"/>
    <property type="molecule type" value="Genomic_DNA"/>
</dbReference>
<evidence type="ECO:0000256" key="6">
    <source>
        <dbReference type="ARBA" id="ARBA00022989"/>
    </source>
</evidence>
<proteinExistence type="inferred from homology"/>
<dbReference type="GO" id="GO:0016020">
    <property type="term" value="C:membrane"/>
    <property type="evidence" value="ECO:0007669"/>
    <property type="project" value="UniProtKB-SubCell"/>
</dbReference>
<evidence type="ECO:0000313" key="11">
    <source>
        <dbReference type="EMBL" id="KAJ9670589.1"/>
    </source>
</evidence>
<dbReference type="Gene3D" id="1.10.630.10">
    <property type="entry name" value="Cytochrome P450"/>
    <property type="match status" value="1"/>
</dbReference>
<comment type="subcellular location">
    <subcellularLocation>
        <location evidence="1">Membrane</location>
        <topology evidence="1">Single-pass membrane protein</topology>
    </subcellularLocation>
</comment>
<evidence type="ECO:0000256" key="10">
    <source>
        <dbReference type="ARBA" id="ARBA00023136"/>
    </source>
</evidence>
<evidence type="ECO:0000256" key="1">
    <source>
        <dbReference type="ARBA" id="ARBA00004167"/>
    </source>
</evidence>
<evidence type="ECO:0000256" key="8">
    <source>
        <dbReference type="ARBA" id="ARBA00023004"/>
    </source>
</evidence>
<dbReference type="PRINTS" id="PR00385">
    <property type="entry name" value="P450"/>
</dbReference>
<evidence type="ECO:0000256" key="3">
    <source>
        <dbReference type="ARBA" id="ARBA00022617"/>
    </source>
</evidence>
<sequence>MFQGIRRDEIKLLLRQLSRNSREHFVRVGLRPMFIELTRNIIMRMVAGKRYYGEAVDFEAAKLFREVMRGIFELAGARNPGNLLLSLRWSFLGNERGDLQGLIDEHRSPTGLVNKNTMIDHLLSMQKSEPEYYTHEIIKGLALDLILAGTDTTATTIEWAISLLLNHPDVLKKARVELDALVGKDCLMEESDFPIISETLRLFPAAPLLVPHMSSENSQINRRL</sequence>
<dbReference type="GO" id="GO:0005506">
    <property type="term" value="F:iron ion binding"/>
    <property type="evidence" value="ECO:0007669"/>
    <property type="project" value="InterPro"/>
</dbReference>
<keyword evidence="12" id="KW-1185">Reference proteome</keyword>
<evidence type="ECO:0000313" key="12">
    <source>
        <dbReference type="Proteomes" id="UP001168098"/>
    </source>
</evidence>
<gene>
    <name evidence="11" type="ORF">PVL29_026872</name>
</gene>
<dbReference type="GO" id="GO:0020037">
    <property type="term" value="F:heme binding"/>
    <property type="evidence" value="ECO:0007669"/>
    <property type="project" value="InterPro"/>
</dbReference>
<dbReference type="PANTHER" id="PTHR47947:SF62">
    <property type="entry name" value="CYTOCHROME P450, FAMILY 81, SUBFAMILY D, POLYPEPTIDE 5"/>
    <property type="match status" value="1"/>
</dbReference>
<evidence type="ECO:0008006" key="13">
    <source>
        <dbReference type="Google" id="ProtNLM"/>
    </source>
</evidence>
<dbReference type="GO" id="GO:0016705">
    <property type="term" value="F:oxidoreductase activity, acting on paired donors, with incorporation or reduction of molecular oxygen"/>
    <property type="evidence" value="ECO:0007669"/>
    <property type="project" value="InterPro"/>
</dbReference>
<dbReference type="PRINTS" id="PR00463">
    <property type="entry name" value="EP450I"/>
</dbReference>
<protein>
    <recommendedName>
        <fullName evidence="13">Cytochrome P450</fullName>
    </recommendedName>
</protein>
<dbReference type="PANTHER" id="PTHR47947">
    <property type="entry name" value="CYTOCHROME P450 82C3-RELATED"/>
    <property type="match status" value="1"/>
</dbReference>
<evidence type="ECO:0000256" key="2">
    <source>
        <dbReference type="ARBA" id="ARBA00010617"/>
    </source>
</evidence>
<dbReference type="Proteomes" id="UP001168098">
    <property type="component" value="Unassembled WGS sequence"/>
</dbReference>
<comment type="similarity">
    <text evidence="2">Belongs to the cytochrome P450 family.</text>
</comment>
<keyword evidence="8" id="KW-0408">Iron</keyword>